<dbReference type="GO" id="GO:0008270">
    <property type="term" value="F:zinc ion binding"/>
    <property type="evidence" value="ECO:0007669"/>
    <property type="project" value="UniProtKB-KW"/>
</dbReference>
<proteinExistence type="predicted"/>
<evidence type="ECO:0000313" key="5">
    <source>
        <dbReference type="EMBL" id="TNJ29017.1"/>
    </source>
</evidence>
<dbReference type="PROSITE" id="PS50089">
    <property type="entry name" value="ZF_RING_2"/>
    <property type="match status" value="1"/>
</dbReference>
<feature type="domain" description="RING-type" evidence="4">
    <location>
        <begin position="628"/>
        <end position="665"/>
    </location>
</feature>
<dbReference type="VEuPathDB" id="GiardiaDB:GMRT_14564"/>
<dbReference type="Pfam" id="PF12796">
    <property type="entry name" value="Ank_2"/>
    <property type="match status" value="5"/>
</dbReference>
<name>A0A4Z1T7A6_GIAMU</name>
<keyword evidence="3" id="KW-0175">Coiled coil</keyword>
<evidence type="ECO:0000256" key="2">
    <source>
        <dbReference type="PROSITE-ProRule" id="PRU00175"/>
    </source>
</evidence>
<dbReference type="AlphaFoldDB" id="A0A4Z1T7A6"/>
<dbReference type="PANTHER" id="PTHR24120">
    <property type="entry name" value="GH07239P"/>
    <property type="match status" value="1"/>
</dbReference>
<evidence type="ECO:0000259" key="4">
    <source>
        <dbReference type="PROSITE" id="PS50089"/>
    </source>
</evidence>
<feature type="repeat" description="ANK" evidence="1">
    <location>
        <begin position="382"/>
        <end position="414"/>
    </location>
</feature>
<keyword evidence="6" id="KW-1185">Reference proteome</keyword>
<dbReference type="Gene3D" id="1.25.40.20">
    <property type="entry name" value="Ankyrin repeat-containing domain"/>
    <property type="match status" value="6"/>
</dbReference>
<dbReference type="Pfam" id="PF00023">
    <property type="entry name" value="Ank"/>
    <property type="match status" value="2"/>
</dbReference>
<dbReference type="PROSITE" id="PS50088">
    <property type="entry name" value="ANK_REPEAT"/>
    <property type="match status" value="3"/>
</dbReference>
<sequence>MLVTALMEAAGRGDLEGVKRNLNEVGEKNEYGRTALMLAIRGGHTNCIPFLKEEIGMQDNWGWTALILAAYNGNIDCIPLLKEELGKRDNDGVTALMYATEKGHLDCIRLLKEEIGVQNNWGWTTLMKAAKGGRTNCISSLEKEIGMQNNWGWTALMWAAYYGKTDCARLLLSESGKQTTNKSSSFFSGTTALMMAAHENYPEIVGLLLPYEQGLKDSEGHTAQWYAYNSLWRGDFTQVRKLLENEGTERVPPPREECLLMASAITGDIEGVRKNLDHVGYQDPTGMTALMLAASYGHSDCIPFLEKEIGMQNNDGRTALMWAAYNGRVGCITLLEEEIGKEDNDGMTALMLAASNGMTGCAQLLLTEVGKQTTREGNGLPPGATALMLAAHNDHPEIVELLLPYEQELKDDNGETPLMKAAEKGHISCVLILKAKTEGQNTGGQTALMKAALNGHKNCVRLLLSEAGRQSEKERNGFPSGTTALMLAARYNHPNVVKLLLPYEQGLKDSNGHTAKWYANNDSKGGNRSRVRRLLRKEGTMRLPAPQNPGDVLRLRERITELAIENEFLKKDLFSSDYPQEGAGKGPLQLGQKISSLEQQLEMYKDRYDNLQKTLIQRVQEAKSTTICIVCLTNPKDTLLQPCGHLCACSNCAERIMNQTCPFCRTPIESVIKAYI</sequence>
<dbReference type="InterPro" id="IPR036770">
    <property type="entry name" value="Ankyrin_rpt-contain_sf"/>
</dbReference>
<dbReference type="SUPFAM" id="SSF48403">
    <property type="entry name" value="Ankyrin repeat"/>
    <property type="match status" value="2"/>
</dbReference>
<gene>
    <name evidence="5" type="ORF">GMRT_14564</name>
</gene>
<keyword evidence="2" id="KW-0862">Zinc</keyword>
<feature type="repeat" description="ANK" evidence="1">
    <location>
        <begin position="443"/>
        <end position="475"/>
    </location>
</feature>
<keyword evidence="1" id="KW-0040">ANK repeat</keyword>
<dbReference type="Gene3D" id="3.30.40.10">
    <property type="entry name" value="Zinc/RING finger domain, C3HC4 (zinc finger)"/>
    <property type="match status" value="1"/>
</dbReference>
<dbReference type="InterPro" id="IPR002110">
    <property type="entry name" value="Ankyrin_rpt"/>
</dbReference>
<dbReference type="PANTHER" id="PTHR24120:SF4">
    <property type="entry name" value="GH07239P"/>
    <property type="match status" value="1"/>
</dbReference>
<comment type="caution">
    <text evidence="5">The sequence shown here is derived from an EMBL/GenBank/DDBJ whole genome shotgun (WGS) entry which is preliminary data.</text>
</comment>
<accession>A0A4Z1T7A6</accession>
<dbReference type="Proteomes" id="UP000315496">
    <property type="component" value="Chromosome 2"/>
</dbReference>
<dbReference type="InterPro" id="IPR013083">
    <property type="entry name" value="Znf_RING/FYVE/PHD"/>
</dbReference>
<dbReference type="SUPFAM" id="SSF57850">
    <property type="entry name" value="RING/U-box"/>
    <property type="match status" value="1"/>
</dbReference>
<dbReference type="SMART" id="SM00248">
    <property type="entry name" value="ANK"/>
    <property type="match status" value="15"/>
</dbReference>
<dbReference type="PROSITE" id="PS50297">
    <property type="entry name" value="ANK_REP_REGION"/>
    <property type="match status" value="1"/>
</dbReference>
<evidence type="ECO:0000256" key="1">
    <source>
        <dbReference type="PROSITE-ProRule" id="PRU00023"/>
    </source>
</evidence>
<feature type="coiled-coil region" evidence="3">
    <location>
        <begin position="552"/>
        <end position="614"/>
    </location>
</feature>
<feature type="repeat" description="ANK" evidence="1">
    <location>
        <begin position="480"/>
        <end position="501"/>
    </location>
</feature>
<keyword evidence="2" id="KW-0863">Zinc-finger</keyword>
<dbReference type="OrthoDB" id="204376at2759"/>
<evidence type="ECO:0000256" key="3">
    <source>
        <dbReference type="SAM" id="Coils"/>
    </source>
</evidence>
<protein>
    <submittedName>
        <fullName evidence="5">Ankyrin repeat protein 2</fullName>
    </submittedName>
</protein>
<dbReference type="Pfam" id="PF13920">
    <property type="entry name" value="zf-C3HC4_3"/>
    <property type="match status" value="1"/>
</dbReference>
<reference evidence="5 6" key="1">
    <citation type="submission" date="2019-05" db="EMBL/GenBank/DDBJ databases">
        <title>The compact genome of Giardia muris reveals important steps in the evolution of intestinal protozoan parasites.</title>
        <authorList>
            <person name="Xu F."/>
            <person name="Jimenez-Gonzalez A."/>
            <person name="Einarsson E."/>
            <person name="Astvaldsson A."/>
            <person name="Peirasmaki D."/>
            <person name="Eckmann L."/>
            <person name="Andersson J.O."/>
            <person name="Svard S.G."/>
            <person name="Jerlstrom-Hultqvist J."/>
        </authorList>
    </citation>
    <scope>NUCLEOTIDE SEQUENCE [LARGE SCALE GENOMIC DNA]</scope>
    <source>
        <strain evidence="5 6">Roberts-Thomson</strain>
    </source>
</reference>
<organism evidence="5 6">
    <name type="scientific">Giardia muris</name>
    <dbReference type="NCBI Taxonomy" id="5742"/>
    <lineage>
        <taxon>Eukaryota</taxon>
        <taxon>Metamonada</taxon>
        <taxon>Diplomonadida</taxon>
        <taxon>Hexamitidae</taxon>
        <taxon>Giardiinae</taxon>
        <taxon>Giardia</taxon>
    </lineage>
</organism>
<evidence type="ECO:0000313" key="6">
    <source>
        <dbReference type="Proteomes" id="UP000315496"/>
    </source>
</evidence>
<keyword evidence="2" id="KW-0479">Metal-binding</keyword>
<dbReference type="InterPro" id="IPR001841">
    <property type="entry name" value="Znf_RING"/>
</dbReference>
<dbReference type="EMBL" id="VDLU01000002">
    <property type="protein sequence ID" value="TNJ29017.1"/>
    <property type="molecule type" value="Genomic_DNA"/>
</dbReference>